<dbReference type="Pfam" id="PF06333">
    <property type="entry name" value="Med13_C"/>
    <property type="match status" value="1"/>
</dbReference>
<evidence type="ECO:0000259" key="11">
    <source>
        <dbReference type="Pfam" id="PF11597"/>
    </source>
</evidence>
<evidence type="ECO:0000256" key="4">
    <source>
        <dbReference type="ARBA" id="ARBA00023015"/>
    </source>
</evidence>
<feature type="region of interest" description="Disordered" evidence="9">
    <location>
        <begin position="927"/>
        <end position="949"/>
    </location>
</feature>
<comment type="subcellular location">
    <subcellularLocation>
        <location evidence="1 8">Nucleus</location>
    </subcellularLocation>
</comment>
<feature type="compositionally biased region" description="Acidic residues" evidence="9">
    <location>
        <begin position="799"/>
        <end position="819"/>
    </location>
</feature>
<feature type="compositionally biased region" description="Pro residues" evidence="9">
    <location>
        <begin position="587"/>
        <end position="599"/>
    </location>
</feature>
<organism evidence="12 13">
    <name type="scientific">Australozyma saopauloensis</name>
    <dbReference type="NCBI Taxonomy" id="291208"/>
    <lineage>
        <taxon>Eukaryota</taxon>
        <taxon>Fungi</taxon>
        <taxon>Dikarya</taxon>
        <taxon>Ascomycota</taxon>
        <taxon>Saccharomycotina</taxon>
        <taxon>Pichiomycetes</taxon>
        <taxon>Metschnikowiaceae</taxon>
        <taxon>Australozyma</taxon>
    </lineage>
</organism>
<feature type="compositionally biased region" description="Polar residues" evidence="9">
    <location>
        <begin position="885"/>
        <end position="907"/>
    </location>
</feature>
<dbReference type="GO" id="GO:0003712">
    <property type="term" value="F:transcription coregulator activity"/>
    <property type="evidence" value="ECO:0007669"/>
    <property type="project" value="InterPro"/>
</dbReference>
<evidence type="ECO:0000256" key="1">
    <source>
        <dbReference type="ARBA" id="ARBA00004123"/>
    </source>
</evidence>
<feature type="region of interest" description="Disordered" evidence="9">
    <location>
        <begin position="445"/>
        <end position="541"/>
    </location>
</feature>
<dbReference type="GO" id="GO:0016592">
    <property type="term" value="C:mediator complex"/>
    <property type="evidence" value="ECO:0007669"/>
    <property type="project" value="InterPro"/>
</dbReference>
<feature type="compositionally biased region" description="Polar residues" evidence="9">
    <location>
        <begin position="929"/>
        <end position="943"/>
    </location>
</feature>
<dbReference type="GeneID" id="88175037"/>
<keyword evidence="13" id="KW-1185">Reference proteome</keyword>
<feature type="domain" description="Mediator complex subunit Med13 C-terminal" evidence="10">
    <location>
        <begin position="1434"/>
        <end position="1777"/>
    </location>
</feature>
<feature type="compositionally biased region" description="Basic and acidic residues" evidence="9">
    <location>
        <begin position="359"/>
        <end position="370"/>
    </location>
</feature>
<name>A0AAX4HDX6_9ASCO</name>
<keyword evidence="6 8" id="KW-0804">Transcription</keyword>
<feature type="compositionally biased region" description="Polar residues" evidence="9">
    <location>
        <begin position="396"/>
        <end position="412"/>
    </location>
</feature>
<evidence type="ECO:0000256" key="5">
    <source>
        <dbReference type="ARBA" id="ARBA00023159"/>
    </source>
</evidence>
<feature type="compositionally biased region" description="Basic and acidic residues" evidence="9">
    <location>
        <begin position="527"/>
        <end position="538"/>
    </location>
</feature>
<keyword evidence="3 8" id="KW-0678">Repressor</keyword>
<dbReference type="Proteomes" id="UP001338582">
    <property type="component" value="Chromosome 5"/>
</dbReference>
<gene>
    <name evidence="12" type="ORF">PUMCH_003974</name>
</gene>
<dbReference type="InterPro" id="IPR021643">
    <property type="entry name" value="Mediator_Med13_N"/>
</dbReference>
<dbReference type="GO" id="GO:0006357">
    <property type="term" value="P:regulation of transcription by RNA polymerase II"/>
    <property type="evidence" value="ECO:0007669"/>
    <property type="project" value="InterPro"/>
</dbReference>
<feature type="compositionally biased region" description="Acidic residues" evidence="9">
    <location>
        <begin position="466"/>
        <end position="479"/>
    </location>
</feature>
<dbReference type="EMBL" id="CP138898">
    <property type="protein sequence ID" value="WPK26616.1"/>
    <property type="molecule type" value="Genomic_DNA"/>
</dbReference>
<dbReference type="RefSeq" id="XP_062878997.1">
    <property type="nucleotide sequence ID" value="XM_063022927.1"/>
</dbReference>
<sequence length="1816" mass="204355">MMRSSVANNPRQALKIQSHYHKFAHILLVSFLVYALRDDVLDLSLLELELEIRARHPRILITYYNKHLYHFRLGHWETPGAGGIDESDADIESLESSYPQLVLKQKRNVSASKLANPVRASKTASAKKDGQTKEDSPNDENLPFASLSFLKAVKKSLMYNLSLQGEMVIFGNCVVGRILGTNYQYRVTQIDPILLANGDIIASLTQRNSLILFHSSILNLETSFNDFLLSFVVYVIPSGLRCHLYDTSNILASFTKTPPKGSEKVIRLLELSTGIKLSPEDNQLWVKLIPNLQHLNNQTSKISRFIHSVDNKKYILWPWKLCLLQFGSAEVAEPEEFPVPSIDPMSLISDFLQFSLSNNEERKQKEDSHPEQQSIGHMNTTTPKSFLNDFDIASVGKTSETQKNYPEQSIQESTHEHSTSKYDIPSIEMYPTFPDMMAEGALVDGQKNQEHSLSNNESEKDKKNDEIEDVDMDEEDDLFGESLDLEKESENVSELQPNLEHDATSALDLEENNDKKSPTIDIDDSFQIEHDSQTEKEFNTPGLDMKFDFKTATSLSPEHSTIIDIPRDQMISSMQESQSPSSYEDPGAPPPLAPTPIIPQNPNNPLAGFDTPKNPFKLQRRTKPFTSFSKSRTSLRDDSLDNNMKYMFSPIIFNPKIKNKLDTKYGKGGKFYVERETGSDSENPKLHQDRLSSITNIEDFNNSLKNNNSRLDQQSISDVSDKIPPATSNMEDIRYLSIDTGTGITKEQNLEVQETDLTLIKAEKDFDNTLFENAYWLSDQDHGNSLSESGRGKNVAQMEEFEEEEEDDEEEESDVDEEFPDSRESPLKLNLSLPHNSQSSLPLGPSSSDHNKAQELTPHQRAFSVPFSFSKFPSKKAPLEETESPFESNLGQSFGSISFSPITSTGNKRLDTEELGDQSVMQIDDANGPQISASNQASPGTLISENNNDESESSNCLPLIHRSINVFSIPSKFLIREQNDWDPASSTSGFAIDVDEEEDDDFQNKDRGLSVNGSNIEGYLSNLTPNLTFDAGSFSISSLLQLKLPDTFKEEVVEEVTDGLVSAQSLKVISSVFPYTYPIDLAELVSEDQKSSSNSPSESAEEQKSQMSFLDEIVDGSLLDPVSSKKGPNDVYWDTLIPNKNGNGENFQLYCDIFDEQNNCNVSSTIEDNSIFLLNNVKSKVQKNDNEIINLDFIGTQFWKYLDFCPINGPKQFQVLLLTENDTLVNNGRIYDSSNPSFIELLKHNYRNNHLGNMKRLHLPAPETRQDLDGISNGLIVLDKQPGNQAYLDYYKKLNKRLKDLAELIKLDLINKSNRFEFDRPLLLLFVSNDTSIYSVSQISKICRNFQLFLQNHQVSLVNVFSHIIPGAYLSRQVGNSCRLKILSDLKLSKLSMMLYNKCPSEVSHSSKLVSARLSPQHNFMTKSLYTQLVQEPPSSLHFKVLNKINREGSSSAFYDDLFLHVAYERSVDKEWMSAAWSDPSGAVTHGKSWYCQGRSLEHRAIENRDLGSIINDIWTISSILFAKLNEDPLQQTFGSGKKKYLVLTRISSIIPDDELIHWKRLTTKDKDISLVVLSTNRLPKILFQAKAGDKNEELNARPDANGFKNGKGQPSDKTDKANAEFIKSFDGANASPTSALNFTSPLNQGNGSQSPSQFLNNLASFLSPMDVSTTTSTSFYEQESVVKPPFYDILAVLPKVALPSFNSPTRLGMLIGYLLKELPEEQDSDTQKYMVFEVTLLSCSAYWNLRSLMKILLNHYKKMIVLNEVVGTCDREGANCNDKKEANLRSLRSFVPWHISAVGKTLEYLTHVHVDGIDP</sequence>
<keyword evidence="4 8" id="KW-0805">Transcription regulation</keyword>
<comment type="subunit">
    <text evidence="8">Component of the SRB8-11 complex, which itself associates with the Mediator complex.</text>
</comment>
<evidence type="ECO:0000256" key="7">
    <source>
        <dbReference type="ARBA" id="ARBA00023242"/>
    </source>
</evidence>
<keyword evidence="7 8" id="KW-0539">Nucleus</keyword>
<comment type="similarity">
    <text evidence="2 8">Belongs to the Mediator complex subunit 13 family.</text>
</comment>
<keyword evidence="5 8" id="KW-0010">Activator</keyword>
<dbReference type="KEGG" id="asau:88175037"/>
<feature type="domain" description="Mediator complex subunit Med13 N-terminal" evidence="11">
    <location>
        <begin position="16"/>
        <end position="327"/>
    </location>
</feature>
<feature type="region of interest" description="Disordered" evidence="9">
    <location>
        <begin position="116"/>
        <end position="139"/>
    </location>
</feature>
<feature type="compositionally biased region" description="Low complexity" evidence="9">
    <location>
        <begin position="837"/>
        <end position="848"/>
    </location>
</feature>
<comment type="function">
    <text evidence="8">Component of the SRB8-11 complex. The SRB8-11 complex is a regulatory module of the Mediator complex which is itself involved in regulation of basal and activated RNA polymerase II-dependent transcription. The SRB8-11 complex may be involved in the transcriptional repression of a subset of genes regulated by Mediator. It may inhibit the association of the Mediator complex with RNA polymerase II to form the holoenzyme complex.</text>
</comment>
<feature type="region of interest" description="Disordered" evidence="9">
    <location>
        <begin position="572"/>
        <end position="618"/>
    </location>
</feature>
<evidence type="ECO:0000313" key="13">
    <source>
        <dbReference type="Proteomes" id="UP001338582"/>
    </source>
</evidence>
<accession>A0AAX4HDX6</accession>
<feature type="region of interest" description="Disordered" evidence="9">
    <location>
        <begin position="876"/>
        <end position="909"/>
    </location>
</feature>
<evidence type="ECO:0000256" key="2">
    <source>
        <dbReference type="ARBA" id="ARBA00009354"/>
    </source>
</evidence>
<feature type="compositionally biased region" description="Polar residues" evidence="9">
    <location>
        <begin position="706"/>
        <end position="718"/>
    </location>
</feature>
<feature type="compositionally biased region" description="Low complexity" evidence="9">
    <location>
        <begin position="572"/>
        <end position="582"/>
    </location>
</feature>
<feature type="compositionally biased region" description="Polar residues" evidence="9">
    <location>
        <begin position="371"/>
        <end position="385"/>
    </location>
</feature>
<feature type="compositionally biased region" description="Basic and acidic residues" evidence="9">
    <location>
        <begin position="126"/>
        <end position="136"/>
    </location>
</feature>
<feature type="region of interest" description="Disordered" evidence="9">
    <location>
        <begin position="359"/>
        <end position="423"/>
    </location>
</feature>
<evidence type="ECO:0000256" key="6">
    <source>
        <dbReference type="ARBA" id="ARBA00023163"/>
    </source>
</evidence>
<feature type="region of interest" description="Disordered" evidence="9">
    <location>
        <begin position="1594"/>
        <end position="1616"/>
    </location>
</feature>
<dbReference type="Pfam" id="PF11597">
    <property type="entry name" value="Med13_N"/>
    <property type="match status" value="1"/>
</dbReference>
<evidence type="ECO:0000256" key="9">
    <source>
        <dbReference type="SAM" id="MobiDB-lite"/>
    </source>
</evidence>
<evidence type="ECO:0000256" key="8">
    <source>
        <dbReference type="RuleBase" id="RU364134"/>
    </source>
</evidence>
<feature type="region of interest" description="Disordered" evidence="9">
    <location>
        <begin position="706"/>
        <end position="725"/>
    </location>
</feature>
<dbReference type="InterPro" id="IPR009401">
    <property type="entry name" value="Med13_C"/>
</dbReference>
<feature type="region of interest" description="Disordered" evidence="9">
    <location>
        <begin position="780"/>
        <end position="852"/>
    </location>
</feature>
<evidence type="ECO:0000256" key="3">
    <source>
        <dbReference type="ARBA" id="ARBA00022491"/>
    </source>
</evidence>
<protein>
    <recommendedName>
        <fullName evidence="8">Mediator of RNA polymerase II transcription subunit 13</fullName>
    </recommendedName>
    <alternativeName>
        <fullName evidence="8">Mediator complex subunit 13</fullName>
    </alternativeName>
</protein>
<proteinExistence type="inferred from homology"/>
<evidence type="ECO:0000313" key="12">
    <source>
        <dbReference type="EMBL" id="WPK26616.1"/>
    </source>
</evidence>
<evidence type="ECO:0000259" key="10">
    <source>
        <dbReference type="Pfam" id="PF06333"/>
    </source>
</evidence>
<reference evidence="12 13" key="1">
    <citation type="submission" date="2023-10" db="EMBL/GenBank/DDBJ databases">
        <title>Draft Genome Sequence of Candida saopaulonensis from a very Premature Infant with Sepsis.</title>
        <authorList>
            <person name="Ning Y."/>
            <person name="Dai R."/>
            <person name="Xiao M."/>
            <person name="Xu Y."/>
            <person name="Yan Q."/>
            <person name="Zhang L."/>
        </authorList>
    </citation>
    <scope>NUCLEOTIDE SEQUENCE [LARGE SCALE GENOMIC DNA]</scope>
    <source>
        <strain evidence="12 13">19XY460</strain>
    </source>
</reference>